<dbReference type="Proteomes" id="UP000789525">
    <property type="component" value="Unassembled WGS sequence"/>
</dbReference>
<protein>
    <submittedName>
        <fullName evidence="1">13370_t:CDS:1</fullName>
    </submittedName>
</protein>
<gene>
    <name evidence="1" type="ORF">ACOLOM_LOCUS7589</name>
</gene>
<evidence type="ECO:0000313" key="2">
    <source>
        <dbReference type="Proteomes" id="UP000789525"/>
    </source>
</evidence>
<name>A0ACA9N2W8_9GLOM</name>
<organism evidence="1 2">
    <name type="scientific">Acaulospora colombiana</name>
    <dbReference type="NCBI Taxonomy" id="27376"/>
    <lineage>
        <taxon>Eukaryota</taxon>
        <taxon>Fungi</taxon>
        <taxon>Fungi incertae sedis</taxon>
        <taxon>Mucoromycota</taxon>
        <taxon>Glomeromycotina</taxon>
        <taxon>Glomeromycetes</taxon>
        <taxon>Diversisporales</taxon>
        <taxon>Acaulosporaceae</taxon>
        <taxon>Acaulospora</taxon>
    </lineage>
</organism>
<feature type="non-terminal residue" evidence="1">
    <location>
        <position position="1"/>
    </location>
</feature>
<sequence length="42" mass="4797">HKTEFQDLIRGVITHSMIQLAESIIKDKTLVIEAIKTATQQF</sequence>
<accession>A0ACA9N2W8</accession>
<evidence type="ECO:0000313" key="1">
    <source>
        <dbReference type="EMBL" id="CAG8629602.1"/>
    </source>
</evidence>
<comment type="caution">
    <text evidence="1">The sequence shown here is derived from an EMBL/GenBank/DDBJ whole genome shotgun (WGS) entry which is preliminary data.</text>
</comment>
<keyword evidence="2" id="KW-1185">Reference proteome</keyword>
<dbReference type="EMBL" id="CAJVPT010017876">
    <property type="protein sequence ID" value="CAG8629602.1"/>
    <property type="molecule type" value="Genomic_DNA"/>
</dbReference>
<proteinExistence type="predicted"/>
<reference evidence="1" key="1">
    <citation type="submission" date="2021-06" db="EMBL/GenBank/DDBJ databases">
        <authorList>
            <person name="Kallberg Y."/>
            <person name="Tangrot J."/>
            <person name="Rosling A."/>
        </authorList>
    </citation>
    <scope>NUCLEOTIDE SEQUENCE</scope>
    <source>
        <strain evidence="1">CL356</strain>
    </source>
</reference>